<keyword evidence="12 18" id="KW-0326">Glycosidase</keyword>
<organism evidence="18 19">
    <name type="scientific">Crossiella equi</name>
    <dbReference type="NCBI Taxonomy" id="130796"/>
    <lineage>
        <taxon>Bacteria</taxon>
        <taxon>Bacillati</taxon>
        <taxon>Actinomycetota</taxon>
        <taxon>Actinomycetes</taxon>
        <taxon>Pseudonocardiales</taxon>
        <taxon>Pseudonocardiaceae</taxon>
        <taxon>Crossiella</taxon>
    </lineage>
</organism>
<evidence type="ECO:0000256" key="1">
    <source>
        <dbReference type="ARBA" id="ARBA00009409"/>
    </source>
</evidence>
<dbReference type="PANTHER" id="PTHR42697:SF1">
    <property type="entry name" value="ENDONUCLEASE 8"/>
    <property type="match status" value="1"/>
</dbReference>
<dbReference type="InterPro" id="IPR015886">
    <property type="entry name" value="H2TH_FPG"/>
</dbReference>
<dbReference type="Gene3D" id="3.20.190.10">
    <property type="entry name" value="MutM-like, N-terminal"/>
    <property type="match status" value="1"/>
</dbReference>
<dbReference type="EMBL" id="JAGIOO010000001">
    <property type="protein sequence ID" value="MBP2477211.1"/>
    <property type="molecule type" value="Genomic_DNA"/>
</dbReference>
<dbReference type="InterPro" id="IPR044090">
    <property type="entry name" value="Nei2_N"/>
</dbReference>
<comment type="catalytic activity">
    <reaction evidence="13">
        <text>2'-deoxyribonucleotide-(2'-deoxyribose 5'-phosphate)-2'-deoxyribonucleotide-DNA = a 3'-end 2'-deoxyribonucleotide-(2,3-dehydro-2,3-deoxyribose 5'-phosphate)-DNA + a 5'-end 5'-phospho-2'-deoxyribonucleoside-DNA + H(+)</text>
        <dbReference type="Rhea" id="RHEA:66592"/>
        <dbReference type="Rhea" id="RHEA-COMP:13180"/>
        <dbReference type="Rhea" id="RHEA-COMP:16897"/>
        <dbReference type="Rhea" id="RHEA-COMP:17067"/>
        <dbReference type="ChEBI" id="CHEBI:15378"/>
        <dbReference type="ChEBI" id="CHEBI:136412"/>
        <dbReference type="ChEBI" id="CHEBI:157695"/>
        <dbReference type="ChEBI" id="CHEBI:167181"/>
        <dbReference type="EC" id="4.2.99.18"/>
    </reaction>
</comment>
<dbReference type="EC" id="4.2.99.18" evidence="2"/>
<dbReference type="SMART" id="SM01232">
    <property type="entry name" value="H2TH"/>
    <property type="match status" value="1"/>
</dbReference>
<dbReference type="InterPro" id="IPR012319">
    <property type="entry name" value="FPG_cat"/>
</dbReference>
<name>A0ABS5AKW6_9PSEU</name>
<evidence type="ECO:0000256" key="11">
    <source>
        <dbReference type="ARBA" id="ARBA00023268"/>
    </source>
</evidence>
<keyword evidence="11" id="KW-0511">Multifunctional enzyme</keyword>
<dbReference type="Proteomes" id="UP001519363">
    <property type="component" value="Unassembled WGS sequence"/>
</dbReference>
<dbReference type="SUPFAM" id="SSF46946">
    <property type="entry name" value="S13-like H2TH domain"/>
    <property type="match status" value="1"/>
</dbReference>
<dbReference type="PANTHER" id="PTHR42697">
    <property type="entry name" value="ENDONUCLEASE 8"/>
    <property type="match status" value="1"/>
</dbReference>
<evidence type="ECO:0000256" key="12">
    <source>
        <dbReference type="ARBA" id="ARBA00023295"/>
    </source>
</evidence>
<evidence type="ECO:0000256" key="5">
    <source>
        <dbReference type="ARBA" id="ARBA00022771"/>
    </source>
</evidence>
<comment type="similarity">
    <text evidence="1">Belongs to the FPG family.</text>
</comment>
<evidence type="ECO:0000313" key="18">
    <source>
        <dbReference type="EMBL" id="MBP2477211.1"/>
    </source>
</evidence>
<dbReference type="SUPFAM" id="SSF57716">
    <property type="entry name" value="Glucocorticoid receptor-like (DNA-binding domain)"/>
    <property type="match status" value="1"/>
</dbReference>
<dbReference type="RefSeq" id="WP_086780936.1">
    <property type="nucleotide sequence ID" value="NZ_JAGIOO010000001.1"/>
</dbReference>
<keyword evidence="6 18" id="KW-0378">Hydrolase</keyword>
<keyword evidence="19" id="KW-1185">Reference proteome</keyword>
<evidence type="ECO:0000256" key="6">
    <source>
        <dbReference type="ARBA" id="ARBA00022801"/>
    </source>
</evidence>
<feature type="domain" description="FPG-type" evidence="16">
    <location>
        <begin position="223"/>
        <end position="261"/>
    </location>
</feature>
<evidence type="ECO:0000256" key="4">
    <source>
        <dbReference type="ARBA" id="ARBA00022763"/>
    </source>
</evidence>
<dbReference type="GO" id="GO:0140078">
    <property type="term" value="F:class I DNA-(apurinic or apyrimidinic site) endonuclease activity"/>
    <property type="evidence" value="ECO:0007669"/>
    <property type="project" value="UniProtKB-EC"/>
</dbReference>
<keyword evidence="9" id="KW-0234">DNA repair</keyword>
<dbReference type="PROSITE" id="PS01242">
    <property type="entry name" value="ZF_FPG_1"/>
    <property type="match status" value="1"/>
</dbReference>
<evidence type="ECO:0000256" key="10">
    <source>
        <dbReference type="ARBA" id="ARBA00023239"/>
    </source>
</evidence>
<dbReference type="Gene3D" id="1.10.8.50">
    <property type="match status" value="1"/>
</dbReference>
<dbReference type="InterPro" id="IPR000214">
    <property type="entry name" value="Znf_DNA_glyclase/AP_lyase"/>
</dbReference>
<evidence type="ECO:0000259" key="17">
    <source>
        <dbReference type="PROSITE" id="PS51068"/>
    </source>
</evidence>
<gene>
    <name evidence="18" type="ORF">JOF53_006083</name>
</gene>
<evidence type="ECO:0000259" key="16">
    <source>
        <dbReference type="PROSITE" id="PS51066"/>
    </source>
</evidence>
<evidence type="ECO:0000256" key="7">
    <source>
        <dbReference type="ARBA" id="ARBA00022833"/>
    </source>
</evidence>
<feature type="domain" description="Formamidopyrimidine-DNA glycosylase catalytic" evidence="17">
    <location>
        <begin position="2"/>
        <end position="103"/>
    </location>
</feature>
<keyword evidence="18" id="KW-0540">Nuclease</keyword>
<evidence type="ECO:0000256" key="9">
    <source>
        <dbReference type="ARBA" id="ARBA00023204"/>
    </source>
</evidence>
<protein>
    <recommendedName>
        <fullName evidence="2">DNA-(apurinic or apyrimidinic site) lyase</fullName>
        <ecNumber evidence="2">4.2.99.18</ecNumber>
    </recommendedName>
</protein>
<keyword evidence="8" id="KW-0238">DNA-binding</keyword>
<evidence type="ECO:0000256" key="3">
    <source>
        <dbReference type="ARBA" id="ARBA00022723"/>
    </source>
</evidence>
<dbReference type="CDD" id="cd08971">
    <property type="entry name" value="AcNei2_N"/>
    <property type="match status" value="1"/>
</dbReference>
<evidence type="ECO:0000256" key="14">
    <source>
        <dbReference type="PROSITE-ProRule" id="PRU00391"/>
    </source>
</evidence>
<dbReference type="Pfam" id="PF06831">
    <property type="entry name" value="H2TH"/>
    <property type="match status" value="1"/>
</dbReference>
<comment type="caution">
    <text evidence="18">The sequence shown here is derived from an EMBL/GenBank/DDBJ whole genome shotgun (WGS) entry which is preliminary data.</text>
</comment>
<proteinExistence type="inferred from homology"/>
<dbReference type="GO" id="GO:0016798">
    <property type="term" value="F:hydrolase activity, acting on glycosyl bonds"/>
    <property type="evidence" value="ECO:0007669"/>
    <property type="project" value="UniProtKB-KW"/>
</dbReference>
<dbReference type="InterPro" id="IPR035937">
    <property type="entry name" value="FPG_N"/>
</dbReference>
<dbReference type="InterPro" id="IPR010979">
    <property type="entry name" value="Ribosomal_uS13-like_H2TH"/>
</dbReference>
<evidence type="ECO:0000256" key="8">
    <source>
        <dbReference type="ARBA" id="ARBA00023125"/>
    </source>
</evidence>
<dbReference type="SUPFAM" id="SSF81624">
    <property type="entry name" value="N-terminal domain of MutM-like DNA repair proteins"/>
    <property type="match status" value="1"/>
</dbReference>
<keyword evidence="7" id="KW-0862">Zinc</keyword>
<evidence type="ECO:0000256" key="2">
    <source>
        <dbReference type="ARBA" id="ARBA00012720"/>
    </source>
</evidence>
<dbReference type="InterPro" id="IPR015887">
    <property type="entry name" value="DNA_glyclase_Znf_dom_DNA_BS"/>
</dbReference>
<sequence length="286" mass="31828">MPEGDTVYLAARRLDAALRGQVLTRAELRHPALVESDLTGQTVDSVRSVGKHLLFGISGAYTLHTHFRMDGSWHLYRPGERWRGGPAHQVRAVLATAERVAVGYRLHDLALVRRDEEHTLVGHLGPDLLAEDWDTAAEDEAVRRLAADPARELGTALLDQRVLAGVGNIYKTEACFLLGVTPWTPVGEVDARAVVRLCRRLLWRNRMHPERTTTGHEGERKNWVYERGRRGCLRCGGRVRVGEQDSHGLPRVAYWCPTCQSGPAQQATGRVTLERRDDSEAEGGSP</sequence>
<keyword evidence="10 18" id="KW-0456">Lyase</keyword>
<keyword evidence="3" id="KW-0479">Metal-binding</keyword>
<keyword evidence="5 14" id="KW-0863">Zinc-finger</keyword>
<reference evidence="18 19" key="1">
    <citation type="submission" date="2021-03" db="EMBL/GenBank/DDBJ databases">
        <title>Sequencing the genomes of 1000 actinobacteria strains.</title>
        <authorList>
            <person name="Klenk H.-P."/>
        </authorList>
    </citation>
    <scope>NUCLEOTIDE SEQUENCE [LARGE SCALE GENOMIC DNA]</scope>
    <source>
        <strain evidence="18 19">DSM 44580</strain>
    </source>
</reference>
<dbReference type="PROSITE" id="PS51068">
    <property type="entry name" value="FPG_CAT"/>
    <property type="match status" value="1"/>
</dbReference>
<evidence type="ECO:0000256" key="15">
    <source>
        <dbReference type="SAM" id="MobiDB-lite"/>
    </source>
</evidence>
<evidence type="ECO:0000256" key="13">
    <source>
        <dbReference type="ARBA" id="ARBA00044632"/>
    </source>
</evidence>
<feature type="region of interest" description="Disordered" evidence="15">
    <location>
        <begin position="262"/>
        <end position="286"/>
    </location>
</feature>
<keyword evidence="4" id="KW-0227">DNA damage</keyword>
<dbReference type="Pfam" id="PF01149">
    <property type="entry name" value="Fapy_DNA_glyco"/>
    <property type="match status" value="1"/>
</dbReference>
<evidence type="ECO:0000313" key="19">
    <source>
        <dbReference type="Proteomes" id="UP001519363"/>
    </source>
</evidence>
<accession>A0ABS5AKW6</accession>
<dbReference type="SMART" id="SM00898">
    <property type="entry name" value="Fapy_DNA_glyco"/>
    <property type="match status" value="1"/>
</dbReference>
<dbReference type="PROSITE" id="PS51066">
    <property type="entry name" value="ZF_FPG_2"/>
    <property type="match status" value="1"/>
</dbReference>
<keyword evidence="18" id="KW-0255">Endonuclease</keyword>